<dbReference type="HOGENOM" id="CLU_013792_1_0_1"/>
<evidence type="ECO:0000256" key="1">
    <source>
        <dbReference type="ARBA" id="ARBA00004123"/>
    </source>
</evidence>
<dbReference type="InterPro" id="IPR013105">
    <property type="entry name" value="TPR_2"/>
</dbReference>
<dbReference type="OrthoDB" id="10258631at2759"/>
<keyword evidence="4" id="KW-0175">Coiled coil</keyword>
<evidence type="ECO:0000256" key="6">
    <source>
        <dbReference type="ARBA" id="ARBA00025750"/>
    </source>
</evidence>
<proteinExistence type="inferred from homology"/>
<feature type="repeat" description="TPR" evidence="7">
    <location>
        <begin position="177"/>
        <end position="210"/>
    </location>
</feature>
<dbReference type="eggNOG" id="ENOG502QQBN">
    <property type="taxonomic scope" value="Eukaryota"/>
</dbReference>
<dbReference type="EMBL" id="KI395040">
    <property type="protein sequence ID" value="ERM99229.1"/>
    <property type="molecule type" value="Genomic_DNA"/>
</dbReference>
<dbReference type="PANTHER" id="PTHR36326:SF4">
    <property type="entry name" value="PROTEIN POLLENLESS 3-LIKE 1"/>
    <property type="match status" value="1"/>
</dbReference>
<dbReference type="InterPro" id="IPR011990">
    <property type="entry name" value="TPR-like_helical_dom_sf"/>
</dbReference>
<gene>
    <name evidence="9" type="ORF">AMTR_s00092p00121800</name>
</gene>
<protein>
    <submittedName>
        <fullName evidence="9">Uncharacterized protein</fullName>
    </submittedName>
</protein>
<name>W1NX32_AMBTC</name>
<dbReference type="InterPro" id="IPR019734">
    <property type="entry name" value="TPR_rpt"/>
</dbReference>
<dbReference type="Gene3D" id="1.25.40.10">
    <property type="entry name" value="Tetratricopeptide repeat domain"/>
    <property type="match status" value="1"/>
</dbReference>
<dbReference type="PROSITE" id="PS50005">
    <property type="entry name" value="TPR"/>
    <property type="match status" value="1"/>
</dbReference>
<feature type="compositionally biased region" description="Basic residues" evidence="8">
    <location>
        <begin position="486"/>
        <end position="496"/>
    </location>
</feature>
<dbReference type="Gramene" id="ERM99229">
    <property type="protein sequence ID" value="ERM99229"/>
    <property type="gene ID" value="AMTR_s00092p00121800"/>
</dbReference>
<dbReference type="STRING" id="13333.W1NX32"/>
<evidence type="ECO:0000256" key="2">
    <source>
        <dbReference type="ARBA" id="ARBA00022737"/>
    </source>
</evidence>
<sequence length="659" mass="75069">MWGDFWKAPEAHRAWRSAPCTPEKEVIQKAQERQEPYHALHKVPAGDSPYVKAKHVQLVDKDPNRAIALFWSAINHGDRVDSALKDMAIVMKQVNRAEEAIEAIKSFRHLCSDQAQESLDNVLLDLHKRCGRLDDQIELLKYKLKMIKDGVAFSGKKTKIARSQGKKFHVSIEQEEARLLGNLGWAYMQQGKFAEAESEYRKALAIEPDDNKKCNLAICLMQKERIAEAKTLLTTVKPTSMHSPGSESHLKSYERACEMIAEIESQSSNPKSKGGKAMKEAVHSLSAFLNGNWINPTFHTNGNVLKPHTQDRMGLPVTATRESFKIGPQCIKGLDNEYGFLDPSKLVGVVEEESFGDENLNSNVAKFTLPRPPRRFPLGFTEKQLFKGEQESSRERMEVIKFNSPVCRGPLQIRGQDHIGSAITTTKESFEMSPQYINNTQIYHQRSFDNEYGFSVPNKLVREIEEEEIFGDENLNSNIPTYTPPHRGRSPPGFHRKQLFKGELESLRERTEAVKINSPEHYGPTQTGENFGKVPPLNYKWVSNPANHEAESERRRWGARRSLSFENQAEASHFKLPETKEFEDSLMEQVVKESRIDARNTMYKSDEVIRKPYNGDIQCMQQAVKEAMVMDGSIERGTIKPKSRLVIFQEMTLPENPRV</sequence>
<dbReference type="SMART" id="SM00028">
    <property type="entry name" value="TPR"/>
    <property type="match status" value="1"/>
</dbReference>
<evidence type="ECO:0000256" key="8">
    <source>
        <dbReference type="SAM" id="MobiDB-lite"/>
    </source>
</evidence>
<keyword evidence="2" id="KW-0677">Repeat</keyword>
<evidence type="ECO:0000256" key="3">
    <source>
        <dbReference type="ARBA" id="ARBA00022803"/>
    </source>
</evidence>
<evidence type="ECO:0000256" key="7">
    <source>
        <dbReference type="PROSITE-ProRule" id="PRU00339"/>
    </source>
</evidence>
<dbReference type="InterPro" id="IPR044961">
    <property type="entry name" value="MS5/SDI1"/>
</dbReference>
<evidence type="ECO:0000313" key="10">
    <source>
        <dbReference type="Proteomes" id="UP000017836"/>
    </source>
</evidence>
<comment type="subcellular location">
    <subcellularLocation>
        <location evidence="1">Nucleus</location>
    </subcellularLocation>
</comment>
<keyword evidence="3 7" id="KW-0802">TPR repeat</keyword>
<organism evidence="9 10">
    <name type="scientific">Amborella trichopoda</name>
    <dbReference type="NCBI Taxonomy" id="13333"/>
    <lineage>
        <taxon>Eukaryota</taxon>
        <taxon>Viridiplantae</taxon>
        <taxon>Streptophyta</taxon>
        <taxon>Embryophyta</taxon>
        <taxon>Tracheophyta</taxon>
        <taxon>Spermatophyta</taxon>
        <taxon>Magnoliopsida</taxon>
        <taxon>Amborellales</taxon>
        <taxon>Amborellaceae</taxon>
        <taxon>Amborella</taxon>
    </lineage>
</organism>
<dbReference type="PANTHER" id="PTHR36326">
    <property type="entry name" value="PROTEIN POLLENLESS 3-LIKE 2"/>
    <property type="match status" value="1"/>
</dbReference>
<evidence type="ECO:0000313" key="9">
    <source>
        <dbReference type="EMBL" id="ERM99229.1"/>
    </source>
</evidence>
<evidence type="ECO:0000256" key="5">
    <source>
        <dbReference type="ARBA" id="ARBA00023242"/>
    </source>
</evidence>
<evidence type="ECO:0000256" key="4">
    <source>
        <dbReference type="ARBA" id="ARBA00023054"/>
    </source>
</evidence>
<comment type="similarity">
    <text evidence="6">Belongs to the MS5 protein family.</text>
</comment>
<keyword evidence="10" id="KW-1185">Reference proteome</keyword>
<dbReference type="KEGG" id="atr:18427260"/>
<dbReference type="Pfam" id="PF07719">
    <property type="entry name" value="TPR_2"/>
    <property type="match status" value="1"/>
</dbReference>
<dbReference type="Proteomes" id="UP000017836">
    <property type="component" value="Unassembled WGS sequence"/>
</dbReference>
<accession>W1NX32</accession>
<feature type="region of interest" description="Disordered" evidence="8">
    <location>
        <begin position="475"/>
        <end position="496"/>
    </location>
</feature>
<dbReference type="PROSITE" id="PS50293">
    <property type="entry name" value="TPR_REGION"/>
    <property type="match status" value="1"/>
</dbReference>
<dbReference type="GO" id="GO:0005634">
    <property type="term" value="C:nucleus"/>
    <property type="evidence" value="ECO:0007669"/>
    <property type="project" value="UniProtKB-SubCell"/>
</dbReference>
<dbReference type="AlphaFoldDB" id="W1NX32"/>
<reference evidence="10" key="1">
    <citation type="journal article" date="2013" name="Science">
        <title>The Amborella genome and the evolution of flowering plants.</title>
        <authorList>
            <consortium name="Amborella Genome Project"/>
        </authorList>
    </citation>
    <scope>NUCLEOTIDE SEQUENCE [LARGE SCALE GENOMIC DNA]</scope>
</reference>
<keyword evidence="5" id="KW-0539">Nucleus</keyword>
<dbReference type="SUPFAM" id="SSF48452">
    <property type="entry name" value="TPR-like"/>
    <property type="match status" value="1"/>
</dbReference>